<keyword evidence="3" id="KW-1185">Reference proteome</keyword>
<sequence>MEILHFLILLGSASVAATAYRPFVYALLVHLGIELPKTRKEHKVRVYAVKLWARYVIKAATAVTGVQYLCYLVDPIASFFIVAALWVVIFGYAIWLIPTRVQGYGNSLREVRLMGIPEVYGACRLAG</sequence>
<keyword evidence="1" id="KW-0472">Membrane</keyword>
<gene>
    <name evidence="2" type="ORF">NV36_06755</name>
</gene>
<dbReference type="PATRIC" id="fig|1300343.5.peg.215"/>
<name>A0A0A2GTG5_9FLAO</name>
<dbReference type="EMBL" id="JSAQ01000001">
    <property type="protein sequence ID" value="KGO06569.1"/>
    <property type="molecule type" value="Genomic_DNA"/>
</dbReference>
<proteinExistence type="predicted"/>
<reference evidence="2 3" key="1">
    <citation type="submission" date="2014-10" db="EMBL/GenBank/DDBJ databases">
        <title>Draft genome sequence of the proteorhodopsin-containing marine bacterium Dokdonia donghaensis.</title>
        <authorList>
            <person name="Gomez-Consarnau L."/>
            <person name="Gonzalez J.M."/>
            <person name="Riedel T."/>
            <person name="Jaenicke S."/>
            <person name="Wagner-Doebler I."/>
            <person name="Fuhrman J.A."/>
        </authorList>
    </citation>
    <scope>NUCLEOTIDE SEQUENCE [LARGE SCALE GENOMIC DNA]</scope>
    <source>
        <strain evidence="2 3">DSW-1</strain>
    </source>
</reference>
<keyword evidence="1" id="KW-1133">Transmembrane helix</keyword>
<dbReference type="AlphaFoldDB" id="A0A0A2GTG5"/>
<dbReference type="RefSeq" id="WP_035325667.1">
    <property type="nucleotide sequence ID" value="NZ_CP015125.1"/>
</dbReference>
<dbReference type="Proteomes" id="UP000030140">
    <property type="component" value="Unassembled WGS sequence"/>
</dbReference>
<protein>
    <submittedName>
        <fullName evidence="2">Uncharacterized protein</fullName>
    </submittedName>
</protein>
<evidence type="ECO:0000256" key="1">
    <source>
        <dbReference type="SAM" id="Phobius"/>
    </source>
</evidence>
<organism evidence="2 3">
    <name type="scientific">Dokdonia donghaensis DSW-1</name>
    <dbReference type="NCBI Taxonomy" id="1300343"/>
    <lineage>
        <taxon>Bacteria</taxon>
        <taxon>Pseudomonadati</taxon>
        <taxon>Bacteroidota</taxon>
        <taxon>Flavobacteriia</taxon>
        <taxon>Flavobacteriales</taxon>
        <taxon>Flavobacteriaceae</taxon>
        <taxon>Dokdonia</taxon>
    </lineage>
</organism>
<comment type="caution">
    <text evidence="2">The sequence shown here is derived from an EMBL/GenBank/DDBJ whole genome shotgun (WGS) entry which is preliminary data.</text>
</comment>
<evidence type="ECO:0000313" key="3">
    <source>
        <dbReference type="Proteomes" id="UP000030140"/>
    </source>
</evidence>
<keyword evidence="1" id="KW-0812">Transmembrane</keyword>
<evidence type="ECO:0000313" key="2">
    <source>
        <dbReference type="EMBL" id="KGO06569.1"/>
    </source>
</evidence>
<accession>A0A0A2GTG5</accession>
<feature type="transmembrane region" description="Helical" evidence="1">
    <location>
        <begin position="76"/>
        <end position="97"/>
    </location>
</feature>
<dbReference type="KEGG" id="ddo:I597_0213"/>